<keyword evidence="3" id="KW-0012">Acyltransferase</keyword>
<dbReference type="InterPro" id="IPR016181">
    <property type="entry name" value="Acyl_CoA_acyltransferase"/>
</dbReference>
<keyword evidence="1" id="KW-1277">Toxin-antitoxin system</keyword>
<dbReference type="Gene3D" id="3.40.630.30">
    <property type="match status" value="1"/>
</dbReference>
<dbReference type="GO" id="GO:0016746">
    <property type="term" value="F:acyltransferase activity"/>
    <property type="evidence" value="ECO:0007669"/>
    <property type="project" value="UniProtKB-KW"/>
</dbReference>
<dbReference type="SUPFAM" id="SSF55729">
    <property type="entry name" value="Acyl-CoA N-acyltransferases (Nat)"/>
    <property type="match status" value="1"/>
</dbReference>
<dbReference type="PANTHER" id="PTHR36449:SF1">
    <property type="entry name" value="ACETYLTRANSFERASE"/>
    <property type="match status" value="1"/>
</dbReference>
<dbReference type="RefSeq" id="WP_190291866.1">
    <property type="nucleotide sequence ID" value="NZ_JABFCZ010000013.1"/>
</dbReference>
<evidence type="ECO:0000256" key="1">
    <source>
        <dbReference type="ARBA" id="ARBA00022649"/>
    </source>
</evidence>
<dbReference type="EMBL" id="JABFCZ010000013">
    <property type="protein sequence ID" value="MBD1547105.1"/>
    <property type="molecule type" value="Genomic_DNA"/>
</dbReference>
<sequence length="180" mass="19721">MSNISRPLKFEPFDPDKHDRTAFSCGVDQVDNYFRKTANKLQKAGNVRVSVLIDAGDQLLGFYAVNAHTIAYGDLPKKYARARPSHGSIPAAYISMIGVDQRFQGNGIGGVLLVEALKNLARASETLGISVVLMDVLDCGNEEATKRRLTLYSGYGFTPLQNSQLRLFMPVQDAIALLNV</sequence>
<reference evidence="4" key="1">
    <citation type="submission" date="2020-05" db="EMBL/GenBank/DDBJ databases">
        <title>Identification of trans-AT polyketide cluster in two marine bacteria, producers of a novel glutaramide-containing polyketide sesbanimide D and analogs.</title>
        <authorList>
            <person name="Kacar D."/>
            <person name="Rodriguez P."/>
            <person name="Canedo L."/>
            <person name="Gonzalez E."/>
            <person name="Galan B."/>
            <person name="De La Calle F."/>
            <person name="Garcia J.L."/>
        </authorList>
    </citation>
    <scope>NUCLEOTIDE SEQUENCE</scope>
    <source>
        <strain evidence="4">PHM038</strain>
    </source>
</reference>
<dbReference type="AlphaFoldDB" id="A0A926S6D5"/>
<organism evidence="4 5">
    <name type="scientific">Roseibium aggregatum</name>
    <dbReference type="NCBI Taxonomy" id="187304"/>
    <lineage>
        <taxon>Bacteria</taxon>
        <taxon>Pseudomonadati</taxon>
        <taxon>Pseudomonadota</taxon>
        <taxon>Alphaproteobacteria</taxon>
        <taxon>Hyphomicrobiales</taxon>
        <taxon>Stappiaceae</taxon>
        <taxon>Roseibium</taxon>
    </lineage>
</organism>
<dbReference type="Proteomes" id="UP000598467">
    <property type="component" value="Unassembled WGS sequence"/>
</dbReference>
<evidence type="ECO:0000256" key="3">
    <source>
        <dbReference type="ARBA" id="ARBA00023315"/>
    </source>
</evidence>
<name>A0A926S6D5_9HYPH</name>
<proteinExistence type="predicted"/>
<evidence type="ECO:0000313" key="5">
    <source>
        <dbReference type="Proteomes" id="UP000598467"/>
    </source>
</evidence>
<gene>
    <name evidence="4" type="ORF">HK439_12595</name>
</gene>
<evidence type="ECO:0000256" key="2">
    <source>
        <dbReference type="ARBA" id="ARBA00022679"/>
    </source>
</evidence>
<comment type="caution">
    <text evidence="4">The sequence shown here is derived from an EMBL/GenBank/DDBJ whole genome shotgun (WGS) entry which is preliminary data.</text>
</comment>
<dbReference type="PANTHER" id="PTHR36449">
    <property type="entry name" value="ACETYLTRANSFERASE-RELATED"/>
    <property type="match status" value="1"/>
</dbReference>
<evidence type="ECO:0000313" key="4">
    <source>
        <dbReference type="EMBL" id="MBD1547105.1"/>
    </source>
</evidence>
<dbReference type="CDD" id="cd04301">
    <property type="entry name" value="NAT_SF"/>
    <property type="match status" value="1"/>
</dbReference>
<protein>
    <submittedName>
        <fullName evidence="4">GNAT family N-acetyltransferase</fullName>
    </submittedName>
</protein>
<accession>A0A926S6D5</accession>
<keyword evidence="2" id="KW-0808">Transferase</keyword>